<feature type="transmembrane region" description="Helical" evidence="1">
    <location>
        <begin position="9"/>
        <end position="28"/>
    </location>
</feature>
<reference evidence="2 3" key="1">
    <citation type="submission" date="2017-04" db="EMBL/GenBank/DDBJ databases">
        <title>A new member of the family Flavobacteriaceae isolated from ascidians.</title>
        <authorList>
            <person name="Chen L."/>
        </authorList>
    </citation>
    <scope>NUCLEOTIDE SEQUENCE [LARGE SCALE GENOMIC DNA]</scope>
    <source>
        <strain evidence="2 3">HQA918</strain>
    </source>
</reference>
<gene>
    <name evidence="2" type="ORF">B7P33_11650</name>
</gene>
<evidence type="ECO:0000313" key="3">
    <source>
        <dbReference type="Proteomes" id="UP000219559"/>
    </source>
</evidence>
<dbReference type="AlphaFoldDB" id="A0A2A4G4M2"/>
<evidence type="ECO:0000313" key="2">
    <source>
        <dbReference type="EMBL" id="PCE63909.1"/>
    </source>
</evidence>
<protein>
    <submittedName>
        <fullName evidence="2">Uncharacterized protein</fullName>
    </submittedName>
</protein>
<keyword evidence="1" id="KW-0812">Transmembrane</keyword>
<feature type="transmembrane region" description="Helical" evidence="1">
    <location>
        <begin position="34"/>
        <end position="55"/>
    </location>
</feature>
<dbReference type="Proteomes" id="UP000219559">
    <property type="component" value="Unassembled WGS sequence"/>
</dbReference>
<keyword evidence="1" id="KW-1133">Transmembrane helix</keyword>
<name>A0A2A4G4M2_9FLAO</name>
<sequence length="95" mass="10833">MKKSTLYSVIRIVIAIAPFIPLSIAIYNRKYDHWIPPVIELLALGLFIISILYLLTELLIMSSKGLKGKVKNNFMLLMASTLVFSVLVFTFNLWT</sequence>
<feature type="transmembrane region" description="Helical" evidence="1">
    <location>
        <begin position="76"/>
        <end position="94"/>
    </location>
</feature>
<organism evidence="2 3">
    <name type="scientific">Sediminicola luteus</name>
    <dbReference type="NCBI Taxonomy" id="319238"/>
    <lineage>
        <taxon>Bacteria</taxon>
        <taxon>Pseudomonadati</taxon>
        <taxon>Bacteroidota</taxon>
        <taxon>Flavobacteriia</taxon>
        <taxon>Flavobacteriales</taxon>
        <taxon>Flavobacteriaceae</taxon>
        <taxon>Sediminicola</taxon>
    </lineage>
</organism>
<dbReference type="EMBL" id="NBWU01000004">
    <property type="protein sequence ID" value="PCE63909.1"/>
    <property type="molecule type" value="Genomic_DNA"/>
</dbReference>
<accession>A0A2A4G4M2</accession>
<evidence type="ECO:0000256" key="1">
    <source>
        <dbReference type="SAM" id="Phobius"/>
    </source>
</evidence>
<proteinExistence type="predicted"/>
<keyword evidence="1" id="KW-0472">Membrane</keyword>
<comment type="caution">
    <text evidence="2">The sequence shown here is derived from an EMBL/GenBank/DDBJ whole genome shotgun (WGS) entry which is preliminary data.</text>
</comment>
<keyword evidence="3" id="KW-1185">Reference proteome</keyword>